<evidence type="ECO:0000259" key="3">
    <source>
        <dbReference type="SMART" id="SM00912"/>
    </source>
</evidence>
<dbReference type="Proteomes" id="UP001589896">
    <property type="component" value="Unassembled WGS sequence"/>
</dbReference>
<dbReference type="RefSeq" id="WP_386665894.1">
    <property type="nucleotide sequence ID" value="NZ_JBHLTG010000001.1"/>
</dbReference>
<evidence type="ECO:0000313" key="5">
    <source>
        <dbReference type="Proteomes" id="UP001589896"/>
    </source>
</evidence>
<protein>
    <submittedName>
        <fullName evidence="4">Beta strand repeat-containing protein</fullName>
    </submittedName>
</protein>
<dbReference type="InterPro" id="IPR041286">
    <property type="entry name" value="MBG_2"/>
</dbReference>
<proteinExistence type="predicted"/>
<sequence>MTHKTPSRGLALRALSLGIATALAAPHVAAQSLPTGFTDATNVTAPTSDGTTMTVNVTGPRAYAEWTTFDVPAATFFNVTSDAGVGNNYIFVNRVTGGMTSTIAGTVNAGGNFWLINPAGIAVSSSGVFNVGGLLLSTAALLNGEDATLNGAAFLNGTTNTFTFGGAAGGITVANGASLNASSGPGAIALIADAINFGGTANAGTGQNALVGARGVSVTFDGNLDAITTLAITEGSTATTAVSVGGASTFSGNKTIIAAAGMTDAAGNVLLNNSGGADTVTFNSGDIVLYAAGNAGAGTTRTLIAGGRTRQTAVAAGASSVRILGNVGTGTSDLDIRSAGSVDYSTNTLQGRDVAIGSSGSVTVGTVTARDDLVIRSQGISVGGTLTSGGTVGGLAPLDTSSAGAADHLQTTRLSGNDMSLYAETGNLTVAVAPNVGDGYRIRAADFFGAGVFTPNFTQGTENTFVITDTAGGFTAANLSSPGRLWIEARNGGNLNVTGPLTSARGDVQLITSGGGNINLGGNVTSGIRAGSTNEYISLRSSGAINQTAGIVNTTQSSSGRLYVSAANGISLLQENLFAAAAFRNSGAGGIQVRNAGTGAAGVPFELTTLNVDRFSPQIAGATTGSGDIRFDVASGMLVNAVPVTTGAGNIVVDGATVVAGATTFTATGGSATFNGTIDGQAANQGDLVINATGTTFNGNVGSTNALSTLTVNGASMLNANSVAASNGLDLDDLTVGAGVAGNATLTTDGALTVGNITANHTGTLVGNGGSVDITSFVGPNASLSLTSSLGSLALGSANAGGSVSLAATGGDLNVATTIDAGGNITADSVGTVRANALRSSGGTVSVTALGTVGGATPGSRMDISSAGNVRVDASGAALLGTVAATGAGADIIAAANGLDIAAANATGVLSLTGDAGGITLGTASSNSTTVNTSGALNVTGPLTTNLLTGTAGGGAVLGGANQIGQLGAFTTSRLTLRNARALTVSGVVNAGTGDASIAVTGGNLEIGAAGQVRGAGVDLSTDANFINASGSDAVVASNRWVIYSQAPAGNVFDNLNSNNTAIWNATRATLAPAAVNANRYVFAFQPRLTLTTGNVSKVYGTDLTSNPGVAFTISGYQPGVAGAFLADTQASVFNGTPRVTSDGFAPRASVNGGPYGITVDPNSLATNSGYAVDVSNAGRVTVTPLGITGTVNVDNKTYDGSTAGMGAVVLNGVLSGDAVGTGGTTFTFADKNAGTGKTVNISGTSLTGADAGNYTLTLPATAVADILRRALVAGFVVDNKTYDGTTTATGAVTLNGAVAGDAVGTTGTAFAFLDPNAGTGKAVNASGTTLTGADAGNYTLTLPGSVVADILQRAITVTADPKMKQVGNPDPALTYTITNGSIVTGDSLSGSLTRQPGESAGSYAIQQGTLNASSNYRLTFVGSTLTITEEAVLPEPPPVGVIATNSFASETTDLLDRIDDRTPGAMLQAAALEVIDERDDCESADGQRTACPSSQPR</sequence>
<keyword evidence="5" id="KW-1185">Reference proteome</keyword>
<feature type="signal peptide" evidence="2">
    <location>
        <begin position="1"/>
        <end position="24"/>
    </location>
</feature>
<feature type="region of interest" description="Disordered" evidence="1">
    <location>
        <begin position="1479"/>
        <end position="1498"/>
    </location>
</feature>
<name>A0ABV6RLH0_9GAMM</name>
<dbReference type="Pfam" id="PF05860">
    <property type="entry name" value="TPS"/>
    <property type="match status" value="1"/>
</dbReference>
<keyword evidence="2" id="KW-0732">Signal</keyword>
<evidence type="ECO:0000256" key="2">
    <source>
        <dbReference type="SAM" id="SignalP"/>
    </source>
</evidence>
<feature type="chain" id="PRO_5045808918" evidence="2">
    <location>
        <begin position="25"/>
        <end position="1498"/>
    </location>
</feature>
<dbReference type="SMART" id="SM00912">
    <property type="entry name" value="Haemagg_act"/>
    <property type="match status" value="1"/>
</dbReference>
<dbReference type="Pfam" id="PF18676">
    <property type="entry name" value="MBG_2"/>
    <property type="match status" value="1"/>
</dbReference>
<dbReference type="Pfam" id="PF18657">
    <property type="entry name" value="YDG"/>
    <property type="match status" value="2"/>
</dbReference>
<dbReference type="InterPro" id="IPR008638">
    <property type="entry name" value="FhaB/CdiA-like_TPS"/>
</dbReference>
<feature type="domain" description="Filamentous haemagglutinin FhaB/tRNA nuclease CdiA-like TPS" evidence="3">
    <location>
        <begin position="30"/>
        <end position="145"/>
    </location>
</feature>
<comment type="caution">
    <text evidence="4">The sequence shown here is derived from an EMBL/GenBank/DDBJ whole genome shotgun (WGS) entry which is preliminary data.</text>
</comment>
<dbReference type="InterPro" id="IPR012334">
    <property type="entry name" value="Pectin_lyas_fold"/>
</dbReference>
<dbReference type="InterPro" id="IPR041248">
    <property type="entry name" value="YDG"/>
</dbReference>
<dbReference type="Gene3D" id="2.160.20.10">
    <property type="entry name" value="Single-stranded right-handed beta-helix, Pectin lyase-like"/>
    <property type="match status" value="1"/>
</dbReference>
<organism evidence="4 5">
    <name type="scientific">Lysobacter korlensis</name>
    <dbReference type="NCBI Taxonomy" id="553636"/>
    <lineage>
        <taxon>Bacteria</taxon>
        <taxon>Pseudomonadati</taxon>
        <taxon>Pseudomonadota</taxon>
        <taxon>Gammaproteobacteria</taxon>
        <taxon>Lysobacterales</taxon>
        <taxon>Lysobacteraceae</taxon>
        <taxon>Lysobacter</taxon>
    </lineage>
</organism>
<gene>
    <name evidence="4" type="ORF">ACFFGH_06100</name>
</gene>
<evidence type="ECO:0000313" key="4">
    <source>
        <dbReference type="EMBL" id="MFC0677424.1"/>
    </source>
</evidence>
<accession>A0ABV6RLH0</accession>
<reference evidence="4 5" key="1">
    <citation type="submission" date="2024-09" db="EMBL/GenBank/DDBJ databases">
        <authorList>
            <person name="Sun Q."/>
            <person name="Mori K."/>
        </authorList>
    </citation>
    <scope>NUCLEOTIDE SEQUENCE [LARGE SCALE GENOMIC DNA]</scope>
    <source>
        <strain evidence="4 5">KCTC 23076</strain>
    </source>
</reference>
<evidence type="ECO:0000256" key="1">
    <source>
        <dbReference type="SAM" id="MobiDB-lite"/>
    </source>
</evidence>
<dbReference type="EMBL" id="JBHLTG010000001">
    <property type="protein sequence ID" value="MFC0677424.1"/>
    <property type="molecule type" value="Genomic_DNA"/>
</dbReference>
<dbReference type="NCBIfam" id="TIGR01901">
    <property type="entry name" value="adhes_NPXG"/>
    <property type="match status" value="1"/>
</dbReference>